<dbReference type="HOGENOM" id="CLU_112936_1_0_3"/>
<gene>
    <name evidence="1" type="ORF">GKIL_4453</name>
</gene>
<dbReference type="EMBL" id="CP003587">
    <property type="protein sequence ID" value="AGY60699.1"/>
    <property type="molecule type" value="Genomic_DNA"/>
</dbReference>
<dbReference type="Gene3D" id="3.30.530.20">
    <property type="match status" value="1"/>
</dbReference>
<dbReference type="eggNOG" id="COG4276">
    <property type="taxonomic scope" value="Bacteria"/>
</dbReference>
<dbReference type="RefSeq" id="WP_023176090.1">
    <property type="nucleotide sequence ID" value="NC_022600.1"/>
</dbReference>
<proteinExistence type="predicted"/>
<dbReference type="Proteomes" id="UP000017396">
    <property type="component" value="Chromosome"/>
</dbReference>
<evidence type="ECO:0000313" key="1">
    <source>
        <dbReference type="EMBL" id="AGY60699.1"/>
    </source>
</evidence>
<reference evidence="1 2" key="1">
    <citation type="journal article" date="2013" name="PLoS ONE">
        <title>Cultivation and Complete Genome Sequencing of Gloeobacter kilaueensis sp. nov., from a Lava Cave in Kilauea Caldera, Hawai'i.</title>
        <authorList>
            <person name="Saw J.H."/>
            <person name="Schatz M."/>
            <person name="Brown M.V."/>
            <person name="Kunkel D.D."/>
            <person name="Foster J.S."/>
            <person name="Shick H."/>
            <person name="Christensen S."/>
            <person name="Hou S."/>
            <person name="Wan X."/>
            <person name="Donachie S.P."/>
        </authorList>
    </citation>
    <scope>NUCLEOTIDE SEQUENCE [LARGE SCALE GENOMIC DNA]</scope>
    <source>
        <strain evidence="2">JS</strain>
    </source>
</reference>
<organism evidence="1 2">
    <name type="scientific">Gloeobacter kilaueensis (strain ATCC BAA-2537 / CCAP 1431/1 / ULC 316 / JS1)</name>
    <dbReference type="NCBI Taxonomy" id="1183438"/>
    <lineage>
        <taxon>Bacteria</taxon>
        <taxon>Bacillati</taxon>
        <taxon>Cyanobacteriota</taxon>
        <taxon>Cyanophyceae</taxon>
        <taxon>Gloeobacterales</taxon>
        <taxon>Gloeobacteraceae</taxon>
        <taxon>Gloeobacter</taxon>
    </lineage>
</organism>
<dbReference type="InterPro" id="IPR023393">
    <property type="entry name" value="START-like_dom_sf"/>
</dbReference>
<dbReference type="STRING" id="1183438.GKIL_4453"/>
<name>U5QSP8_GLOK1</name>
<evidence type="ECO:0000313" key="2">
    <source>
        <dbReference type="Proteomes" id="UP000017396"/>
    </source>
</evidence>
<accession>U5QSP8</accession>
<keyword evidence="2" id="KW-1185">Reference proteome</keyword>
<sequence>MEYVEASGVVARPLAAVWQAHTDPQLLAQVWPSYPPLRVVGPGTIDGPDQFTVQIDLPPPLPPIDWQVEIVRWEPPFRFVDRQARGPFRFWEHTHQFSALDDERTLFVDGISFEYNPLIDGLIVKPALALVLEWRVGRMGEVLGGRIT</sequence>
<dbReference type="SUPFAM" id="SSF55961">
    <property type="entry name" value="Bet v1-like"/>
    <property type="match status" value="1"/>
</dbReference>
<protein>
    <submittedName>
        <fullName evidence="1">Uncharacterized protein</fullName>
    </submittedName>
</protein>
<dbReference type="OrthoDB" id="9801773at2"/>
<dbReference type="AlphaFoldDB" id="U5QSP8"/>
<dbReference type="KEGG" id="glj:GKIL_4453"/>